<dbReference type="SUPFAM" id="SSF158615">
    <property type="entry name" value="RbcX-like"/>
    <property type="match status" value="1"/>
</dbReference>
<protein>
    <submittedName>
        <fullName evidence="1">Chaperonin-like RbcX protein</fullName>
    </submittedName>
</protein>
<dbReference type="AlphaFoldDB" id="A0A5A7NWZ9"/>
<accession>A0A5A7NWZ9</accession>
<keyword evidence="2" id="KW-1185">Reference proteome</keyword>
<dbReference type="EMBL" id="BKCP01000001">
    <property type="protein sequence ID" value="GER25002.1"/>
    <property type="molecule type" value="Genomic_DNA"/>
</dbReference>
<reference evidence="2" key="1">
    <citation type="journal article" date="2019" name="Curr. Biol.">
        <title>Genome Sequence of Striga asiatica Provides Insight into the Evolution of Plant Parasitism.</title>
        <authorList>
            <person name="Yoshida S."/>
            <person name="Kim S."/>
            <person name="Wafula E.K."/>
            <person name="Tanskanen J."/>
            <person name="Kim Y.M."/>
            <person name="Honaas L."/>
            <person name="Yang Z."/>
            <person name="Spallek T."/>
            <person name="Conn C.E."/>
            <person name="Ichihashi Y."/>
            <person name="Cheong K."/>
            <person name="Cui S."/>
            <person name="Der J.P."/>
            <person name="Gundlach H."/>
            <person name="Jiao Y."/>
            <person name="Hori C."/>
            <person name="Ishida J.K."/>
            <person name="Kasahara H."/>
            <person name="Kiba T."/>
            <person name="Kim M.S."/>
            <person name="Koo N."/>
            <person name="Laohavisit A."/>
            <person name="Lee Y.H."/>
            <person name="Lumba S."/>
            <person name="McCourt P."/>
            <person name="Mortimer J.C."/>
            <person name="Mutuku J.M."/>
            <person name="Nomura T."/>
            <person name="Sasaki-Sekimoto Y."/>
            <person name="Seto Y."/>
            <person name="Wang Y."/>
            <person name="Wakatake T."/>
            <person name="Sakakibara H."/>
            <person name="Demura T."/>
            <person name="Yamaguchi S."/>
            <person name="Yoneyama K."/>
            <person name="Manabe R.I."/>
            <person name="Nelson D.C."/>
            <person name="Schulman A.H."/>
            <person name="Timko M.P."/>
            <person name="dePamphilis C.W."/>
            <person name="Choi D."/>
            <person name="Shirasu K."/>
        </authorList>
    </citation>
    <scope>NUCLEOTIDE SEQUENCE [LARGE SCALE GENOMIC DNA]</scope>
    <source>
        <strain evidence="2">cv. UVA1</strain>
    </source>
</reference>
<evidence type="ECO:0000313" key="1">
    <source>
        <dbReference type="EMBL" id="GER25002.1"/>
    </source>
</evidence>
<dbReference type="InterPro" id="IPR038052">
    <property type="entry name" value="Chaperonin_RbcX_sf"/>
</dbReference>
<dbReference type="Proteomes" id="UP000325081">
    <property type="component" value="Unassembled WGS sequence"/>
</dbReference>
<gene>
    <name evidence="1" type="ORF">STAS_00559</name>
</gene>
<proteinExistence type="predicted"/>
<name>A0A5A7NWZ9_STRAF</name>
<comment type="caution">
    <text evidence="1">The sequence shown here is derived from an EMBL/GenBank/DDBJ whole genome shotgun (WGS) entry which is preliminary data.</text>
</comment>
<sequence length="110" mass="11963">MVGAVSVVGSSFIDSKTCPCLCFDALPSCKLTVGIAHACVLMLCLLANGRWAFSIAGAYDWHKARALFGGQILDYFTYKAVRVFLNQLYEMNYPARSIGKSLKSILSLSS</sequence>
<evidence type="ECO:0000313" key="2">
    <source>
        <dbReference type="Proteomes" id="UP000325081"/>
    </source>
</evidence>
<organism evidence="1 2">
    <name type="scientific">Striga asiatica</name>
    <name type="common">Asiatic witchweed</name>
    <name type="synonym">Buchnera asiatica</name>
    <dbReference type="NCBI Taxonomy" id="4170"/>
    <lineage>
        <taxon>Eukaryota</taxon>
        <taxon>Viridiplantae</taxon>
        <taxon>Streptophyta</taxon>
        <taxon>Embryophyta</taxon>
        <taxon>Tracheophyta</taxon>
        <taxon>Spermatophyta</taxon>
        <taxon>Magnoliopsida</taxon>
        <taxon>eudicotyledons</taxon>
        <taxon>Gunneridae</taxon>
        <taxon>Pentapetalae</taxon>
        <taxon>asterids</taxon>
        <taxon>lamiids</taxon>
        <taxon>Lamiales</taxon>
        <taxon>Orobanchaceae</taxon>
        <taxon>Buchnereae</taxon>
        <taxon>Striga</taxon>
    </lineage>
</organism>